<name>A0A317SDS6_9PEZI</name>
<dbReference type="AlphaFoldDB" id="A0A317SDS6"/>
<evidence type="ECO:0000313" key="2">
    <source>
        <dbReference type="EMBL" id="PWW72689.1"/>
    </source>
</evidence>
<dbReference type="OrthoDB" id="5418867at2759"/>
<evidence type="ECO:0000313" key="3">
    <source>
        <dbReference type="Proteomes" id="UP000246991"/>
    </source>
</evidence>
<proteinExistence type="predicted"/>
<gene>
    <name evidence="2" type="ORF">C7212DRAFT_366580</name>
</gene>
<accession>A0A317SDS6</accession>
<keyword evidence="3" id="KW-1185">Reference proteome</keyword>
<reference evidence="2 3" key="1">
    <citation type="submission" date="2018-03" db="EMBL/GenBank/DDBJ databases">
        <title>Genomes of Pezizomycetes fungi and the evolution of truffles.</title>
        <authorList>
            <person name="Murat C."/>
            <person name="Payen T."/>
            <person name="Noel B."/>
            <person name="Kuo A."/>
            <person name="Martin F.M."/>
        </authorList>
    </citation>
    <scope>NUCLEOTIDE SEQUENCE [LARGE SCALE GENOMIC DNA]</scope>
    <source>
        <strain evidence="2">091103-1</strain>
    </source>
</reference>
<dbReference type="Proteomes" id="UP000246991">
    <property type="component" value="Unassembled WGS sequence"/>
</dbReference>
<evidence type="ECO:0000256" key="1">
    <source>
        <dbReference type="SAM" id="MobiDB-lite"/>
    </source>
</evidence>
<dbReference type="STRING" id="42249.A0A317SDS6"/>
<sequence length="258" mass="27280">MGKADIASMVWLFVMHGVCLLQLFANVLKHHVVKLDYQQLARAMGDTLADVTPKAISHRIAKIKEKAQAHRNRWDPYIRLVASPKRVASLKPASIGMLSEEGDDDEGKEFMDLKSEDEQLFAANLGGVDGGEIVVGGQMLSCDESGGGDVGEAVVAEAGRGGSGGGGSVDERKYLLGVDGLGHWPVPASGFEVYGMKEAAKGMVGKDEAGIHLLYEAPSSYPSATVVDDNGLRQNRSERGSCGGGGFRDEGAVFENSA</sequence>
<protein>
    <submittedName>
        <fullName evidence="2">Uncharacterized protein</fullName>
    </submittedName>
</protein>
<dbReference type="EMBL" id="PYWC01000097">
    <property type="protein sequence ID" value="PWW72689.1"/>
    <property type="molecule type" value="Genomic_DNA"/>
</dbReference>
<organism evidence="2 3">
    <name type="scientific">Tuber magnatum</name>
    <name type="common">white Piedmont truffle</name>
    <dbReference type="NCBI Taxonomy" id="42249"/>
    <lineage>
        <taxon>Eukaryota</taxon>
        <taxon>Fungi</taxon>
        <taxon>Dikarya</taxon>
        <taxon>Ascomycota</taxon>
        <taxon>Pezizomycotina</taxon>
        <taxon>Pezizomycetes</taxon>
        <taxon>Pezizales</taxon>
        <taxon>Tuberaceae</taxon>
        <taxon>Tuber</taxon>
    </lineage>
</organism>
<feature type="region of interest" description="Disordered" evidence="1">
    <location>
        <begin position="236"/>
        <end position="258"/>
    </location>
</feature>
<comment type="caution">
    <text evidence="2">The sequence shown here is derived from an EMBL/GenBank/DDBJ whole genome shotgun (WGS) entry which is preliminary data.</text>
</comment>